<dbReference type="InterPro" id="IPR011008">
    <property type="entry name" value="Dimeric_a/b-barrel"/>
</dbReference>
<dbReference type="Pfam" id="PF03795">
    <property type="entry name" value="YCII"/>
    <property type="match status" value="1"/>
</dbReference>
<dbReference type="InterPro" id="IPR005545">
    <property type="entry name" value="YCII"/>
</dbReference>
<dbReference type="PANTHER" id="PTHR33606:SF3">
    <property type="entry name" value="PROTEIN YCII"/>
    <property type="match status" value="1"/>
</dbReference>
<name>A0A919W7T3_9ACTN</name>
<dbReference type="AlphaFoldDB" id="A0A919W7T3"/>
<feature type="domain" description="YCII-related" evidence="2">
    <location>
        <begin position="6"/>
        <end position="60"/>
    </location>
</feature>
<protein>
    <recommendedName>
        <fullName evidence="2">YCII-related domain-containing protein</fullName>
    </recommendedName>
</protein>
<dbReference type="Gene3D" id="3.30.70.1060">
    <property type="entry name" value="Dimeric alpha+beta barrel"/>
    <property type="match status" value="1"/>
</dbReference>
<dbReference type="Proteomes" id="UP000677082">
    <property type="component" value="Unassembled WGS sequence"/>
</dbReference>
<dbReference type="PANTHER" id="PTHR33606">
    <property type="entry name" value="PROTEIN YCII"/>
    <property type="match status" value="1"/>
</dbReference>
<organism evidence="3 4">
    <name type="scientific">Paractinoplanes toevensis</name>
    <dbReference type="NCBI Taxonomy" id="571911"/>
    <lineage>
        <taxon>Bacteria</taxon>
        <taxon>Bacillati</taxon>
        <taxon>Actinomycetota</taxon>
        <taxon>Actinomycetes</taxon>
        <taxon>Micromonosporales</taxon>
        <taxon>Micromonosporaceae</taxon>
        <taxon>Paractinoplanes</taxon>
    </lineage>
</organism>
<sequence>MDRYADGMIARGPTLTPDGETPTGSVHIVDLPDADAARVFAFEEPNYLAGVYREVLVRRFVNELGRTMWEFPGGNAGFLIIGHGGTGDQVPSEYRERLIACGPLLSDDGIERQGTAILADLPDLAAAEEMMSHSRAGYDRVEIHPWRFGGRPR</sequence>
<dbReference type="EMBL" id="BOQN01000024">
    <property type="protein sequence ID" value="GIM90261.1"/>
    <property type="molecule type" value="Genomic_DNA"/>
</dbReference>
<evidence type="ECO:0000313" key="3">
    <source>
        <dbReference type="EMBL" id="GIM90261.1"/>
    </source>
</evidence>
<gene>
    <name evidence="3" type="ORF">Ato02nite_020540</name>
</gene>
<evidence type="ECO:0000313" key="4">
    <source>
        <dbReference type="Proteomes" id="UP000677082"/>
    </source>
</evidence>
<proteinExistence type="inferred from homology"/>
<reference evidence="3 4" key="1">
    <citation type="submission" date="2021-03" db="EMBL/GenBank/DDBJ databases">
        <title>Whole genome shotgun sequence of Actinoplanes toevensis NBRC 105298.</title>
        <authorList>
            <person name="Komaki H."/>
            <person name="Tamura T."/>
        </authorList>
    </citation>
    <scope>NUCLEOTIDE SEQUENCE [LARGE SCALE GENOMIC DNA]</scope>
    <source>
        <strain evidence="3 4">NBRC 105298</strain>
    </source>
</reference>
<evidence type="ECO:0000259" key="2">
    <source>
        <dbReference type="Pfam" id="PF03795"/>
    </source>
</evidence>
<evidence type="ECO:0000256" key="1">
    <source>
        <dbReference type="ARBA" id="ARBA00007689"/>
    </source>
</evidence>
<keyword evidence="4" id="KW-1185">Reference proteome</keyword>
<dbReference type="InterPro" id="IPR051807">
    <property type="entry name" value="Sec-metab_biosynth-assoc"/>
</dbReference>
<accession>A0A919W7T3</accession>
<dbReference type="SUPFAM" id="SSF54909">
    <property type="entry name" value="Dimeric alpha+beta barrel"/>
    <property type="match status" value="1"/>
</dbReference>
<comment type="similarity">
    <text evidence="1">Belongs to the YciI family.</text>
</comment>
<comment type="caution">
    <text evidence="3">The sequence shown here is derived from an EMBL/GenBank/DDBJ whole genome shotgun (WGS) entry which is preliminary data.</text>
</comment>